<dbReference type="PROSITE" id="PS50977">
    <property type="entry name" value="HTH_TETR_2"/>
    <property type="match status" value="1"/>
</dbReference>
<evidence type="ECO:0000313" key="7">
    <source>
        <dbReference type="Proteomes" id="UP001589793"/>
    </source>
</evidence>
<dbReference type="RefSeq" id="WP_376979748.1">
    <property type="nucleotide sequence ID" value="NZ_JBHLSV010000007.1"/>
</dbReference>
<dbReference type="EMBL" id="JBHLSV010000007">
    <property type="protein sequence ID" value="MFC0673850.1"/>
    <property type="molecule type" value="Genomic_DNA"/>
</dbReference>
<proteinExistence type="predicted"/>
<dbReference type="Gene3D" id="1.10.10.60">
    <property type="entry name" value="Homeodomain-like"/>
    <property type="match status" value="1"/>
</dbReference>
<evidence type="ECO:0000256" key="1">
    <source>
        <dbReference type="ARBA" id="ARBA00023015"/>
    </source>
</evidence>
<dbReference type="InterPro" id="IPR001647">
    <property type="entry name" value="HTH_TetR"/>
</dbReference>
<dbReference type="Gene3D" id="1.10.357.10">
    <property type="entry name" value="Tetracycline Repressor, domain 2"/>
    <property type="match status" value="1"/>
</dbReference>
<keyword evidence="7" id="KW-1185">Reference proteome</keyword>
<dbReference type="InterPro" id="IPR036271">
    <property type="entry name" value="Tet_transcr_reg_TetR-rel_C_sf"/>
</dbReference>
<dbReference type="Proteomes" id="UP001589793">
    <property type="component" value="Unassembled WGS sequence"/>
</dbReference>
<gene>
    <name evidence="6" type="ORF">ACFFF6_07770</name>
</gene>
<evidence type="ECO:0000259" key="5">
    <source>
        <dbReference type="PROSITE" id="PS50977"/>
    </source>
</evidence>
<dbReference type="SUPFAM" id="SSF46689">
    <property type="entry name" value="Homeodomain-like"/>
    <property type="match status" value="1"/>
</dbReference>
<protein>
    <submittedName>
        <fullName evidence="6">TetR/AcrR family transcriptional regulator</fullName>
    </submittedName>
</protein>
<evidence type="ECO:0000256" key="4">
    <source>
        <dbReference type="PROSITE-ProRule" id="PRU00335"/>
    </source>
</evidence>
<evidence type="ECO:0000256" key="2">
    <source>
        <dbReference type="ARBA" id="ARBA00023125"/>
    </source>
</evidence>
<keyword evidence="1" id="KW-0805">Transcription regulation</keyword>
<feature type="DNA-binding region" description="H-T-H motif" evidence="4">
    <location>
        <begin position="38"/>
        <end position="57"/>
    </location>
</feature>
<name>A0ABV6RA25_9MICO</name>
<keyword evidence="3" id="KW-0804">Transcription</keyword>
<comment type="caution">
    <text evidence="6">The sequence shown here is derived from an EMBL/GenBank/DDBJ whole genome shotgun (WGS) entry which is preliminary data.</text>
</comment>
<sequence length="201" mass="21933">MSYWTHRRPVRRRRSVDIDETACASVSLLDEGGPRALTLRAVARRLGVAPASLYSRFETADDLFDLALDTALAEDGEMIRALGDADVVPLMLTWYRHLLRHRWACQVIALRPPRGPAYLRLSDRLCELLVEAGVTDPLGVAYTLSNLVVGSAATAGLGDEEAAAPVDPAVAPTYARLHRERGHADPEASLLAGLEALRTRI</sequence>
<feature type="domain" description="HTH tetR-type" evidence="5">
    <location>
        <begin position="15"/>
        <end position="75"/>
    </location>
</feature>
<dbReference type="InterPro" id="IPR009057">
    <property type="entry name" value="Homeodomain-like_sf"/>
</dbReference>
<accession>A0ABV6RA25</accession>
<dbReference type="Pfam" id="PF02909">
    <property type="entry name" value="TetR_C_1"/>
    <property type="match status" value="1"/>
</dbReference>
<dbReference type="InterPro" id="IPR004111">
    <property type="entry name" value="Repressor_TetR_C"/>
</dbReference>
<organism evidence="6 7">
    <name type="scientific">Brachybacterium hainanense</name>
    <dbReference type="NCBI Taxonomy" id="1541174"/>
    <lineage>
        <taxon>Bacteria</taxon>
        <taxon>Bacillati</taxon>
        <taxon>Actinomycetota</taxon>
        <taxon>Actinomycetes</taxon>
        <taxon>Micrococcales</taxon>
        <taxon>Dermabacteraceae</taxon>
        <taxon>Brachybacterium</taxon>
    </lineage>
</organism>
<dbReference type="Pfam" id="PF00440">
    <property type="entry name" value="TetR_N"/>
    <property type="match status" value="1"/>
</dbReference>
<evidence type="ECO:0000313" key="6">
    <source>
        <dbReference type="EMBL" id="MFC0673850.1"/>
    </source>
</evidence>
<keyword evidence="2 4" id="KW-0238">DNA-binding</keyword>
<reference evidence="6 7" key="1">
    <citation type="submission" date="2024-09" db="EMBL/GenBank/DDBJ databases">
        <authorList>
            <person name="Sun Q."/>
            <person name="Mori K."/>
        </authorList>
    </citation>
    <scope>NUCLEOTIDE SEQUENCE [LARGE SCALE GENOMIC DNA]</scope>
    <source>
        <strain evidence="6 7">CICC 10874</strain>
    </source>
</reference>
<dbReference type="SUPFAM" id="SSF48498">
    <property type="entry name" value="Tetracyclin repressor-like, C-terminal domain"/>
    <property type="match status" value="1"/>
</dbReference>
<evidence type="ECO:0000256" key="3">
    <source>
        <dbReference type="ARBA" id="ARBA00023163"/>
    </source>
</evidence>